<reference evidence="2 3" key="1">
    <citation type="journal article" date="2021" name="Elife">
        <title>Chloroplast acquisition without the gene transfer in kleptoplastic sea slugs, Plakobranchus ocellatus.</title>
        <authorList>
            <person name="Maeda T."/>
            <person name="Takahashi S."/>
            <person name="Yoshida T."/>
            <person name="Shimamura S."/>
            <person name="Takaki Y."/>
            <person name="Nagai Y."/>
            <person name="Toyoda A."/>
            <person name="Suzuki Y."/>
            <person name="Arimoto A."/>
            <person name="Ishii H."/>
            <person name="Satoh N."/>
            <person name="Nishiyama T."/>
            <person name="Hasebe M."/>
            <person name="Maruyama T."/>
            <person name="Minagawa J."/>
            <person name="Obokata J."/>
            <person name="Shigenobu S."/>
        </authorList>
    </citation>
    <scope>NUCLEOTIDE SEQUENCE [LARGE SCALE GENOMIC DNA]</scope>
</reference>
<comment type="caution">
    <text evidence="2">The sequence shown here is derived from an EMBL/GenBank/DDBJ whole genome shotgun (WGS) entry which is preliminary data.</text>
</comment>
<evidence type="ECO:0000256" key="1">
    <source>
        <dbReference type="SAM" id="MobiDB-lite"/>
    </source>
</evidence>
<feature type="region of interest" description="Disordered" evidence="1">
    <location>
        <begin position="35"/>
        <end position="95"/>
    </location>
</feature>
<dbReference type="Proteomes" id="UP000735302">
    <property type="component" value="Unassembled WGS sequence"/>
</dbReference>
<name>A0AAV4BA02_9GAST</name>
<dbReference type="EMBL" id="BLXT01004823">
    <property type="protein sequence ID" value="GFO17440.1"/>
    <property type="molecule type" value="Genomic_DNA"/>
</dbReference>
<evidence type="ECO:0000313" key="3">
    <source>
        <dbReference type="Proteomes" id="UP000735302"/>
    </source>
</evidence>
<proteinExistence type="predicted"/>
<organism evidence="2 3">
    <name type="scientific">Plakobranchus ocellatus</name>
    <dbReference type="NCBI Taxonomy" id="259542"/>
    <lineage>
        <taxon>Eukaryota</taxon>
        <taxon>Metazoa</taxon>
        <taxon>Spiralia</taxon>
        <taxon>Lophotrochozoa</taxon>
        <taxon>Mollusca</taxon>
        <taxon>Gastropoda</taxon>
        <taxon>Heterobranchia</taxon>
        <taxon>Euthyneura</taxon>
        <taxon>Panpulmonata</taxon>
        <taxon>Sacoglossa</taxon>
        <taxon>Placobranchoidea</taxon>
        <taxon>Plakobranchidae</taxon>
        <taxon>Plakobranchus</taxon>
    </lineage>
</organism>
<evidence type="ECO:0000313" key="2">
    <source>
        <dbReference type="EMBL" id="GFO17440.1"/>
    </source>
</evidence>
<accession>A0AAV4BA02</accession>
<feature type="compositionally biased region" description="Basic and acidic residues" evidence="1">
    <location>
        <begin position="51"/>
        <end position="95"/>
    </location>
</feature>
<protein>
    <submittedName>
        <fullName evidence="2">Uncharacterized protein</fullName>
    </submittedName>
</protein>
<sequence>MEKRTSCLLQTRRTVTEEEFQEFMRWKESKERIGGKQNDRYRNVASTGYTDRAEERSDCRNYYPEREERPGRRTCSPEKEERLDRRNYYSGRQERSDCRNYYSEKEERLYRRYCFLEENRVTTSGIHHGICSIPKTQSGERNDRQFNWRSRVPKQLHFSGDDATRDG</sequence>
<dbReference type="AlphaFoldDB" id="A0AAV4BA02"/>
<gene>
    <name evidence="2" type="ORF">PoB_004394500</name>
</gene>
<keyword evidence="3" id="KW-1185">Reference proteome</keyword>